<evidence type="ECO:0000256" key="1">
    <source>
        <dbReference type="SAM" id="SignalP"/>
    </source>
</evidence>
<evidence type="ECO:0000259" key="2">
    <source>
        <dbReference type="Pfam" id="PF07699"/>
    </source>
</evidence>
<accession>A0ABY8U7H2</accession>
<dbReference type="InterPro" id="IPR009030">
    <property type="entry name" value="Growth_fac_rcpt_cys_sf"/>
</dbReference>
<dbReference type="Proteomes" id="UP001244341">
    <property type="component" value="Chromosome 8b"/>
</dbReference>
<dbReference type="Gene3D" id="2.10.50.10">
    <property type="entry name" value="Tumor Necrosis Factor Receptor, subunit A, domain 2"/>
    <property type="match status" value="1"/>
</dbReference>
<dbReference type="Pfam" id="PF07699">
    <property type="entry name" value="Ephrin_rec_like"/>
    <property type="match status" value="2"/>
</dbReference>
<dbReference type="InterPro" id="IPR011641">
    <property type="entry name" value="Tyr-kin_ephrin_A/B_rcpt-like"/>
</dbReference>
<feature type="signal peptide" evidence="1">
    <location>
        <begin position="1"/>
        <end position="24"/>
    </location>
</feature>
<proteinExistence type="predicted"/>
<keyword evidence="4" id="KW-1185">Reference proteome</keyword>
<keyword evidence="1" id="KW-0732">Signal</keyword>
<gene>
    <name evidence="3" type="ORF">OEZ85_014149</name>
</gene>
<evidence type="ECO:0000313" key="4">
    <source>
        <dbReference type="Proteomes" id="UP001244341"/>
    </source>
</evidence>
<protein>
    <recommendedName>
        <fullName evidence="2">Tyrosine-protein kinase ephrin type A/B receptor-like domain-containing protein</fullName>
    </recommendedName>
</protein>
<dbReference type="EMBL" id="CP126215">
    <property type="protein sequence ID" value="WIA17280.1"/>
    <property type="molecule type" value="Genomic_DNA"/>
</dbReference>
<reference evidence="3 4" key="1">
    <citation type="submission" date="2023-05" db="EMBL/GenBank/DDBJ databases">
        <title>A 100% complete, gapless, phased diploid assembly of the Scenedesmus obliquus UTEX 3031 genome.</title>
        <authorList>
            <person name="Biondi T.C."/>
            <person name="Hanschen E.R."/>
            <person name="Kwon T."/>
            <person name="Eng W."/>
            <person name="Kruse C.P.S."/>
            <person name="Koehler S.I."/>
            <person name="Kunde Y."/>
            <person name="Gleasner C.D."/>
            <person name="You Mak K.T."/>
            <person name="Polle J."/>
            <person name="Hovde B.T."/>
            <person name="Starkenburg S.R."/>
        </authorList>
    </citation>
    <scope>NUCLEOTIDE SEQUENCE [LARGE SCALE GENOMIC DNA]</scope>
    <source>
        <strain evidence="3 4">DOE0152z</strain>
    </source>
</reference>
<sequence>MIRILSAVLAAACLLGSTPAGASGARRSLLDDAPCSADVLKHNPGCVACSGQSCIKCGAGWSAQPGSGGLCYCPAGTCGKVTKGSTVCRDAEAGAWSAGGSSTATNLKQALGSCNTCSNGLTTKPTGSGAGSALRYISTKPTQCVVAPGKFLSKQQSVECPKGKYQPRYLASNAPAAKGCLACPRGTTTKATGAVSQAQCTDLKAGFFVRRLAMAPRDSISISSAPAAAAALAPGFEVQECPEGSYQPYEGEDPVYNCTSCGVGLKTDGTGATSSEACYIDEGFGSQLVGAVLTAYPCPADTFRQLVATGIMPVDCDPCPAATNTKGKTGARSEDGCDGHAAGYGADNEGTVVQCPVGSFNPANTGNWLPCTFCKFGRSTLSDPAKQVAAANCLPKPGHGLQLKQGSFDFTFDQLQAEATARQLSVLDLLADLPMDECPAGSFSAAPSWAAGVDAAAKALAQTCQPCANGAATTPGSSGAASCSAADCPAGSQKDGAGGCKPCSIGSFKDGTFGACEACDPQEFNLFGSDLGAVRATTLAPGASSAAQCVPTVFSVEPDMTDRMLHPGQDDDFVTYDNVMSLKACVSKCTAGAICIAGREKDTGDCKVATYAAAAGATAAQLGAAQATVYVRAAGEQASSSYIALLSAHTWEKSAAADVADMPASADDAVAGLVQCKAACSASSECVAVVHKRAAATCTFKKASVDYVWVGYQAAVVMG</sequence>
<dbReference type="SUPFAM" id="SSF57184">
    <property type="entry name" value="Growth factor receptor domain"/>
    <property type="match status" value="2"/>
</dbReference>
<feature type="domain" description="Tyrosine-protein kinase ephrin type A/B receptor-like" evidence="2">
    <location>
        <begin position="240"/>
        <end position="278"/>
    </location>
</feature>
<feature type="domain" description="Tyrosine-protein kinase ephrin type A/B receptor-like" evidence="2">
    <location>
        <begin position="149"/>
        <end position="200"/>
    </location>
</feature>
<organism evidence="3 4">
    <name type="scientific">Tetradesmus obliquus</name>
    <name type="common">Green alga</name>
    <name type="synonym">Acutodesmus obliquus</name>
    <dbReference type="NCBI Taxonomy" id="3088"/>
    <lineage>
        <taxon>Eukaryota</taxon>
        <taxon>Viridiplantae</taxon>
        <taxon>Chlorophyta</taxon>
        <taxon>core chlorophytes</taxon>
        <taxon>Chlorophyceae</taxon>
        <taxon>CS clade</taxon>
        <taxon>Sphaeropleales</taxon>
        <taxon>Scenedesmaceae</taxon>
        <taxon>Tetradesmus</taxon>
    </lineage>
</organism>
<evidence type="ECO:0000313" key="3">
    <source>
        <dbReference type="EMBL" id="WIA17280.1"/>
    </source>
</evidence>
<feature type="chain" id="PRO_5046801811" description="Tyrosine-protein kinase ephrin type A/B receptor-like domain-containing protein" evidence="1">
    <location>
        <begin position="25"/>
        <end position="719"/>
    </location>
</feature>
<dbReference type="SMART" id="SM01411">
    <property type="entry name" value="Ephrin_rec_like"/>
    <property type="match status" value="5"/>
</dbReference>
<name>A0ABY8U7H2_TETOB</name>